<dbReference type="NCBIfam" id="TIGR04025">
    <property type="entry name" value="PPOX_FMN_DR2398"/>
    <property type="match status" value="1"/>
</dbReference>
<name>A0A6S6Z2Z0_9BURK</name>
<dbReference type="Gene3D" id="2.30.110.10">
    <property type="entry name" value="Electron Transport, Fmn-binding Protein, Chain A"/>
    <property type="match status" value="1"/>
</dbReference>
<keyword evidence="3" id="KW-1185">Reference proteome</keyword>
<sequence length="205" mass="22710">MSQQLTNIAQLAQMYDPPSERITKGVLPHLMPFHRQYLGVATFFCVATGNADGLDASPRGGPPGFVHVLDDKHIAFADWPGNNRIASLTNLVEDDRIGMLFLFPGLEVFMRINGHAAINTDEALLESLKEKDKRPKCAIVVRIDEVLFHCGKAINRAQLWAESSRIERDQVPTPGQIVAAMTGAGADMTQQVDEGYYKSIRNDLY</sequence>
<proteinExistence type="predicted"/>
<dbReference type="PANTHER" id="PTHR42815:SF2">
    <property type="entry name" value="FAD-BINDING, PUTATIVE (AFU_ORTHOLOGUE AFUA_6G07600)-RELATED"/>
    <property type="match status" value="1"/>
</dbReference>
<feature type="domain" description="Pyridoxamine 5'-phosphate oxidase N-terminal" evidence="1">
    <location>
        <begin position="34"/>
        <end position="150"/>
    </location>
</feature>
<dbReference type="InterPro" id="IPR024029">
    <property type="entry name" value="Pyridox_Oxase_FMN-dep"/>
</dbReference>
<protein>
    <recommendedName>
        <fullName evidence="1">Pyridoxamine 5'-phosphate oxidase N-terminal domain-containing protein</fullName>
    </recommendedName>
</protein>
<organism evidence="2 3">
    <name type="scientific">Achromobacter kerstersii</name>
    <dbReference type="NCBI Taxonomy" id="1353890"/>
    <lineage>
        <taxon>Bacteria</taxon>
        <taxon>Pseudomonadati</taxon>
        <taxon>Pseudomonadota</taxon>
        <taxon>Betaproteobacteria</taxon>
        <taxon>Burkholderiales</taxon>
        <taxon>Alcaligenaceae</taxon>
        <taxon>Achromobacter</taxon>
    </lineage>
</organism>
<gene>
    <name evidence="2" type="ORF">LMG3441_00493</name>
</gene>
<dbReference type="Proteomes" id="UP000494269">
    <property type="component" value="Unassembled WGS sequence"/>
</dbReference>
<evidence type="ECO:0000313" key="3">
    <source>
        <dbReference type="Proteomes" id="UP000494269"/>
    </source>
</evidence>
<dbReference type="InterPro" id="IPR012349">
    <property type="entry name" value="Split_barrel_FMN-bd"/>
</dbReference>
<reference evidence="2 3" key="1">
    <citation type="submission" date="2020-04" db="EMBL/GenBank/DDBJ databases">
        <authorList>
            <person name="De Canck E."/>
        </authorList>
    </citation>
    <scope>NUCLEOTIDE SEQUENCE [LARGE SCALE GENOMIC DNA]</scope>
    <source>
        <strain evidence="2 3">LMG 3441</strain>
    </source>
</reference>
<dbReference type="InterPro" id="IPR011576">
    <property type="entry name" value="Pyridox_Oxase_N"/>
</dbReference>
<dbReference type="EMBL" id="CADIJQ010000001">
    <property type="protein sequence ID" value="CAB3659740.1"/>
    <property type="molecule type" value="Genomic_DNA"/>
</dbReference>
<dbReference type="RefSeq" id="WP_175168661.1">
    <property type="nucleotide sequence ID" value="NZ_CADIJQ010000001.1"/>
</dbReference>
<evidence type="ECO:0000259" key="1">
    <source>
        <dbReference type="Pfam" id="PF01243"/>
    </source>
</evidence>
<dbReference type="Pfam" id="PF01243">
    <property type="entry name" value="PNPOx_N"/>
    <property type="match status" value="1"/>
</dbReference>
<accession>A0A6S6Z2Z0</accession>
<dbReference type="PANTHER" id="PTHR42815">
    <property type="entry name" value="FAD-BINDING, PUTATIVE (AFU_ORTHOLOGUE AFUA_6G07600)-RELATED"/>
    <property type="match status" value="1"/>
</dbReference>
<dbReference type="SUPFAM" id="SSF50475">
    <property type="entry name" value="FMN-binding split barrel"/>
    <property type="match status" value="1"/>
</dbReference>
<dbReference type="AlphaFoldDB" id="A0A6S6Z2Z0"/>
<evidence type="ECO:0000313" key="2">
    <source>
        <dbReference type="EMBL" id="CAB3659740.1"/>
    </source>
</evidence>